<dbReference type="GO" id="GO:0061982">
    <property type="term" value="P:meiosis I cell cycle process"/>
    <property type="evidence" value="ECO:0007669"/>
    <property type="project" value="UniProtKB-ARBA"/>
</dbReference>
<feature type="region of interest" description="Disordered" evidence="1">
    <location>
        <begin position="547"/>
        <end position="644"/>
    </location>
</feature>
<dbReference type="InterPro" id="IPR013632">
    <property type="entry name" value="Rad51_C"/>
</dbReference>
<keyword evidence="4" id="KW-1185">Reference proteome</keyword>
<dbReference type="OrthoDB" id="1861185at2759"/>
<dbReference type="AlphaFoldDB" id="A0A427YHT5"/>
<dbReference type="GO" id="GO:0000722">
    <property type="term" value="P:telomere maintenance via recombination"/>
    <property type="evidence" value="ECO:0007669"/>
    <property type="project" value="TreeGrafter"/>
</dbReference>
<dbReference type="GO" id="GO:0005524">
    <property type="term" value="F:ATP binding"/>
    <property type="evidence" value="ECO:0007669"/>
    <property type="project" value="InterPro"/>
</dbReference>
<proteinExistence type="predicted"/>
<feature type="domain" description="RecA family profile 1" evidence="2">
    <location>
        <begin position="94"/>
        <end position="347"/>
    </location>
</feature>
<evidence type="ECO:0000313" key="3">
    <source>
        <dbReference type="EMBL" id="RSH90646.1"/>
    </source>
</evidence>
<feature type="region of interest" description="Disordered" evidence="1">
    <location>
        <begin position="357"/>
        <end position="409"/>
    </location>
</feature>
<dbReference type="Pfam" id="PF08423">
    <property type="entry name" value="Rad51"/>
    <property type="match status" value="2"/>
</dbReference>
<dbReference type="InterPro" id="IPR027417">
    <property type="entry name" value="P-loop_NTPase"/>
</dbReference>
<dbReference type="PANTHER" id="PTHR46487:SF1">
    <property type="entry name" value="DNA REPAIR PROTEIN XRCC3"/>
    <property type="match status" value="1"/>
</dbReference>
<dbReference type="Proteomes" id="UP000279259">
    <property type="component" value="Unassembled WGS sequence"/>
</dbReference>
<comment type="caution">
    <text evidence="3">The sequence shown here is derived from an EMBL/GenBank/DDBJ whole genome shotgun (WGS) entry which is preliminary data.</text>
</comment>
<feature type="compositionally biased region" description="Basic and acidic residues" evidence="1">
    <location>
        <begin position="555"/>
        <end position="564"/>
    </location>
</feature>
<feature type="compositionally biased region" description="Low complexity" evidence="1">
    <location>
        <begin position="361"/>
        <end position="382"/>
    </location>
</feature>
<dbReference type="GO" id="GO:0140664">
    <property type="term" value="F:ATP-dependent DNA damage sensor activity"/>
    <property type="evidence" value="ECO:0007669"/>
    <property type="project" value="InterPro"/>
</dbReference>
<evidence type="ECO:0000256" key="1">
    <source>
        <dbReference type="SAM" id="MobiDB-lite"/>
    </source>
</evidence>
<dbReference type="PANTHER" id="PTHR46487">
    <property type="entry name" value="DNA REPAIR PROTEIN XRCC3"/>
    <property type="match status" value="1"/>
</dbReference>
<sequence>MSFASFPLEKLGLAPAQLAACQKAADILLPSASDLNKKLRFPRTQQVHDLIRDVSRAIAPSSSRVRVGLRRGADAAASRGGTSGAGAGARARGEDGWIRTGDEGLDQLLGGGLRIGCVTEITGESAAGKSHLCLCLAISAQLPALTARPGGTVVLTSERELATERLVELSRSFIAVHARDEFVTSKMMLDNIQTTRCGDIEALDHALSYVLPAVLDARRGRATEGGSELHSPLMGFRPRRPSESTTRLDSASSASRNGDGEEVSRSHSASASASAAATVFSRSKPKARPVRLLVIDSITALLRGAETSFSSTSAGLTQRSRHLCLIADKLKALAVEYELAVLVINQVSDVFSRPYPNAVPASSSSSRPSSPASASMGAGMSSQRQSAVGAGQWTASQHPGHSQAFYTEGDDPPMRYATQARWFSGQSRLLAKEASLGIVWANAINTRIMLSRTGRRRMLNPQDLSAIKRRRANEDDDGDGVGADVTHGSVAVAADIKPTLIRRAHLVFSPFAPPGTIDFAITPSGVHTLRDSYKLDEAGDAIRARTRAAMRRRQHEASDGHEDAEVGASTGRGAAGAATTRADDGDRGAGDGDGDGPNGDGDDDDEFGGDVFDDFGELPPEFWDGTWETPGAGDEPLATGVGVT</sequence>
<feature type="compositionally biased region" description="Acidic residues" evidence="1">
    <location>
        <begin position="600"/>
        <end position="616"/>
    </location>
</feature>
<feature type="compositionally biased region" description="Low complexity" evidence="1">
    <location>
        <begin position="567"/>
        <end position="580"/>
    </location>
</feature>
<accession>A0A427YHT5</accession>
<protein>
    <recommendedName>
        <fullName evidence="2">RecA family profile 1 domain-containing protein</fullName>
    </recommendedName>
</protein>
<dbReference type="Gene3D" id="3.40.50.300">
    <property type="entry name" value="P-loop containing nucleotide triphosphate hydrolases"/>
    <property type="match status" value="1"/>
</dbReference>
<dbReference type="GO" id="GO:0090656">
    <property type="term" value="P:t-circle formation"/>
    <property type="evidence" value="ECO:0007669"/>
    <property type="project" value="TreeGrafter"/>
</dbReference>
<organism evidence="3 4">
    <name type="scientific">Saitozyma podzolica</name>
    <dbReference type="NCBI Taxonomy" id="1890683"/>
    <lineage>
        <taxon>Eukaryota</taxon>
        <taxon>Fungi</taxon>
        <taxon>Dikarya</taxon>
        <taxon>Basidiomycota</taxon>
        <taxon>Agaricomycotina</taxon>
        <taxon>Tremellomycetes</taxon>
        <taxon>Tremellales</taxon>
        <taxon>Trimorphomycetaceae</taxon>
        <taxon>Saitozyma</taxon>
    </lineage>
</organism>
<name>A0A427YHT5_9TREE</name>
<dbReference type="GO" id="GO:0045003">
    <property type="term" value="P:double-strand break repair via synthesis-dependent strand annealing"/>
    <property type="evidence" value="ECO:0007669"/>
    <property type="project" value="TreeGrafter"/>
</dbReference>
<dbReference type="GO" id="GO:0000400">
    <property type="term" value="F:four-way junction DNA binding"/>
    <property type="evidence" value="ECO:0007669"/>
    <property type="project" value="TreeGrafter"/>
</dbReference>
<dbReference type="SUPFAM" id="SSF52540">
    <property type="entry name" value="P-loop containing nucleoside triphosphate hydrolases"/>
    <property type="match status" value="1"/>
</dbReference>
<feature type="region of interest" description="Disordered" evidence="1">
    <location>
        <begin position="76"/>
        <end position="95"/>
    </location>
</feature>
<feature type="compositionally biased region" description="Polar residues" evidence="1">
    <location>
        <begin position="243"/>
        <end position="256"/>
    </location>
</feature>
<feature type="compositionally biased region" description="Basic and acidic residues" evidence="1">
    <location>
        <begin position="581"/>
        <end position="590"/>
    </location>
</feature>
<dbReference type="GO" id="GO:0033065">
    <property type="term" value="C:Rad51C-XRCC3 complex"/>
    <property type="evidence" value="ECO:0007669"/>
    <property type="project" value="TreeGrafter"/>
</dbReference>
<dbReference type="GO" id="GO:0005657">
    <property type="term" value="C:replication fork"/>
    <property type="evidence" value="ECO:0007669"/>
    <property type="project" value="TreeGrafter"/>
</dbReference>
<gene>
    <name evidence="3" type="ORF">EHS25_001251</name>
</gene>
<dbReference type="PROSITE" id="PS50162">
    <property type="entry name" value="RECA_2"/>
    <property type="match status" value="1"/>
</dbReference>
<feature type="region of interest" description="Disordered" evidence="1">
    <location>
        <begin position="222"/>
        <end position="269"/>
    </location>
</feature>
<dbReference type="STRING" id="1890683.A0A427YHT5"/>
<dbReference type="InterPro" id="IPR020588">
    <property type="entry name" value="RecA_ATP-bd"/>
</dbReference>
<evidence type="ECO:0000259" key="2">
    <source>
        <dbReference type="PROSITE" id="PS50162"/>
    </source>
</evidence>
<evidence type="ECO:0000313" key="4">
    <source>
        <dbReference type="Proteomes" id="UP000279259"/>
    </source>
</evidence>
<dbReference type="GO" id="GO:0071140">
    <property type="term" value="P:resolution of mitotic recombination intermediates"/>
    <property type="evidence" value="ECO:0007669"/>
    <property type="project" value="TreeGrafter"/>
</dbReference>
<reference evidence="3 4" key="1">
    <citation type="submission" date="2018-11" db="EMBL/GenBank/DDBJ databases">
        <title>Genome sequence of Saitozyma podzolica DSM 27192.</title>
        <authorList>
            <person name="Aliyu H."/>
            <person name="Gorte O."/>
            <person name="Ochsenreither K."/>
        </authorList>
    </citation>
    <scope>NUCLEOTIDE SEQUENCE [LARGE SCALE GENOMIC DNA]</scope>
    <source>
        <strain evidence="3 4">DSM 27192</strain>
    </source>
</reference>
<dbReference type="EMBL" id="RSCD01000010">
    <property type="protein sequence ID" value="RSH90646.1"/>
    <property type="molecule type" value="Genomic_DNA"/>
</dbReference>